<reference evidence="1 2" key="1">
    <citation type="submission" date="2023-08" db="EMBL/GenBank/DDBJ databases">
        <authorList>
            <person name="Palmer J.M."/>
        </authorList>
    </citation>
    <scope>NUCLEOTIDE SEQUENCE [LARGE SCALE GENOMIC DNA]</scope>
    <source>
        <strain evidence="1 2">TWF481</strain>
    </source>
</reference>
<proteinExistence type="predicted"/>
<evidence type="ECO:0000313" key="1">
    <source>
        <dbReference type="EMBL" id="KAK6499099.1"/>
    </source>
</evidence>
<name>A0AAV9VZ48_9PEZI</name>
<accession>A0AAV9VZ48</accession>
<evidence type="ECO:0000313" key="2">
    <source>
        <dbReference type="Proteomes" id="UP001370758"/>
    </source>
</evidence>
<protein>
    <submittedName>
        <fullName evidence="1">Uncharacterized protein</fullName>
    </submittedName>
</protein>
<keyword evidence="2" id="KW-1185">Reference proteome</keyword>
<gene>
    <name evidence="1" type="ORF">TWF481_011669</name>
</gene>
<dbReference type="AlphaFoldDB" id="A0AAV9VZ48"/>
<dbReference type="Proteomes" id="UP001370758">
    <property type="component" value="Unassembled WGS sequence"/>
</dbReference>
<comment type="caution">
    <text evidence="1">The sequence shown here is derived from an EMBL/GenBank/DDBJ whole genome shotgun (WGS) entry which is preliminary data.</text>
</comment>
<dbReference type="EMBL" id="JAVHJL010000008">
    <property type="protein sequence ID" value="KAK6499099.1"/>
    <property type="molecule type" value="Genomic_DNA"/>
</dbReference>
<organism evidence="1 2">
    <name type="scientific">Arthrobotrys musiformis</name>
    <dbReference type="NCBI Taxonomy" id="47236"/>
    <lineage>
        <taxon>Eukaryota</taxon>
        <taxon>Fungi</taxon>
        <taxon>Dikarya</taxon>
        <taxon>Ascomycota</taxon>
        <taxon>Pezizomycotina</taxon>
        <taxon>Orbiliomycetes</taxon>
        <taxon>Orbiliales</taxon>
        <taxon>Orbiliaceae</taxon>
        <taxon>Arthrobotrys</taxon>
    </lineage>
</organism>
<sequence>MSAYSNANKARLETLWGSLVNLQNAIESHPIGTDPSENNNNDIVENNILPSVSVPIQNIFGATSVFSEDNDSKPLPPTLLGLVAKAKAKVKSLTDEIYELGLPSAANKASGLDVAIADITEQNSIPAAAGLGYEPILLDLTGSQTQIQNSVGLNAAFLDEAESNINIDDLEEIQNPNEVAILDVSIDSSPPFDTIGNIANTLGSLYVALAAIEDLKADIQPDFSHRRKEWQLDEFSTEVWATLDAYYKRFKQLRDHSSREKCSQKKGLVNWVFNFKRQGAGPAAPDFAGTIDLGAKLDFEEGNMGLAVAIDEAMQVYEEALYRVFEFIFLADLPQKIKDLEIDGLREDLTMIYDYMAIYEENLRQVEANVKVLDEEWGRIPSAP</sequence>